<evidence type="ECO:0000256" key="3">
    <source>
        <dbReference type="ARBA" id="ARBA00022676"/>
    </source>
</evidence>
<comment type="cofactor">
    <cofactor evidence="1">
        <name>Mg(2+)</name>
        <dbReference type="ChEBI" id="CHEBI:18420"/>
    </cofactor>
</comment>
<keyword evidence="4" id="KW-0808">Transferase</keyword>
<dbReference type="SUPFAM" id="SSF56784">
    <property type="entry name" value="HAD-like"/>
    <property type="match status" value="1"/>
</dbReference>
<proteinExistence type="inferred from homology"/>
<dbReference type="Pfam" id="PF00702">
    <property type="entry name" value="Hydrolase"/>
    <property type="match status" value="1"/>
</dbReference>
<dbReference type="InterPro" id="IPR029044">
    <property type="entry name" value="Nucleotide-diphossugar_trans"/>
</dbReference>
<dbReference type="AlphaFoldDB" id="A0A327QKL0"/>
<accession>A0A327QKL0</accession>
<protein>
    <submittedName>
        <fullName evidence="7">Phosphoserine phosphatase SerB</fullName>
    </submittedName>
</protein>
<dbReference type="InterPro" id="IPR023214">
    <property type="entry name" value="HAD_sf"/>
</dbReference>
<dbReference type="RefSeq" id="WP_111597695.1">
    <property type="nucleotide sequence ID" value="NZ_QLLL01000004.1"/>
</dbReference>
<keyword evidence="5" id="KW-0460">Magnesium</keyword>
<dbReference type="OrthoDB" id="9797819at2"/>
<dbReference type="SUPFAM" id="SSF53448">
    <property type="entry name" value="Nucleotide-diphospho-sugar transferases"/>
    <property type="match status" value="1"/>
</dbReference>
<keyword evidence="3" id="KW-0328">Glycosyltransferase</keyword>
<dbReference type="Pfam" id="PF00535">
    <property type="entry name" value="Glycos_transf_2"/>
    <property type="match status" value="1"/>
</dbReference>
<evidence type="ECO:0000259" key="6">
    <source>
        <dbReference type="Pfam" id="PF00535"/>
    </source>
</evidence>
<keyword evidence="8" id="KW-1185">Reference proteome</keyword>
<evidence type="ECO:0000313" key="7">
    <source>
        <dbReference type="EMBL" id="RAJ05069.1"/>
    </source>
</evidence>
<dbReference type="EMBL" id="QLLL01000004">
    <property type="protein sequence ID" value="RAJ05069.1"/>
    <property type="molecule type" value="Genomic_DNA"/>
</dbReference>
<dbReference type="InterPro" id="IPR036412">
    <property type="entry name" value="HAD-like_sf"/>
</dbReference>
<dbReference type="PANTHER" id="PTHR48090:SF10">
    <property type="entry name" value="GLUCOSYL-3-PHOSPHOGLYCERATE SYNTHASE"/>
    <property type="match status" value="1"/>
</dbReference>
<dbReference type="PANTHER" id="PTHR48090">
    <property type="entry name" value="UNDECAPRENYL-PHOSPHATE 4-DEOXY-4-FORMAMIDO-L-ARABINOSE TRANSFERASE-RELATED"/>
    <property type="match status" value="1"/>
</dbReference>
<comment type="caution">
    <text evidence="7">The sequence shown here is derived from an EMBL/GenBank/DDBJ whole genome shotgun (WGS) entry which is preliminary data.</text>
</comment>
<dbReference type="Gene3D" id="3.90.550.10">
    <property type="entry name" value="Spore Coat Polysaccharide Biosynthesis Protein SpsA, Chain A"/>
    <property type="match status" value="1"/>
</dbReference>
<dbReference type="InterPro" id="IPR050256">
    <property type="entry name" value="Glycosyltransferase_2"/>
</dbReference>
<evidence type="ECO:0000256" key="1">
    <source>
        <dbReference type="ARBA" id="ARBA00001946"/>
    </source>
</evidence>
<dbReference type="Proteomes" id="UP000249547">
    <property type="component" value="Unassembled WGS sequence"/>
</dbReference>
<evidence type="ECO:0000256" key="2">
    <source>
        <dbReference type="ARBA" id="ARBA00006739"/>
    </source>
</evidence>
<evidence type="ECO:0000256" key="4">
    <source>
        <dbReference type="ARBA" id="ARBA00022679"/>
    </source>
</evidence>
<evidence type="ECO:0000313" key="8">
    <source>
        <dbReference type="Proteomes" id="UP000249547"/>
    </source>
</evidence>
<dbReference type="GO" id="GO:0016757">
    <property type="term" value="F:glycosyltransferase activity"/>
    <property type="evidence" value="ECO:0007669"/>
    <property type="project" value="UniProtKB-KW"/>
</dbReference>
<sequence length="454" mass="50371">MISVIIPALNEAKTIRQVIQHVKRTPQVSEIIVVDDQSMDDTVSHALDEGVRVITSPQRGKGGSMREGLMIANNDIIIYIDADIANYPADMLLRLASPIMDDEADFVKSYFDRQAGRVTELVAKPLLSILFPDMSHYKQPLSGMIAGKKSLFEKVTFENDYGVDIGILIDMHRNGARVAEVNIGVIENDMQPLMALSKMSREVAKTIFKRAQVNANLETLENINVIQGQMEYALREAAKELKKMVIFDMDNTVLTKSFIHTAAEQFGFKKELVTIITENNNDFIRTKKIAKLLEGKSFGDLIKVVESIPIVEDAAEVIKELKSKGYVCGIISDSYDCITNHVKNMLGMDFSLANVLEFSDSVATGEVKIPSQFLKNDVSFCGHDYCKSNMMNHILLQYDIDARNSIVIGDGENDICMIKQAGIGIAYNASSSLVNMVADVIVDQRSFAPLLEIA</sequence>
<dbReference type="Gene3D" id="3.40.50.1000">
    <property type="entry name" value="HAD superfamily/HAD-like"/>
    <property type="match status" value="1"/>
</dbReference>
<organism evidence="7 8">
    <name type="scientific">Chitinophaga skermanii</name>
    <dbReference type="NCBI Taxonomy" id="331697"/>
    <lineage>
        <taxon>Bacteria</taxon>
        <taxon>Pseudomonadati</taxon>
        <taxon>Bacteroidota</taxon>
        <taxon>Chitinophagia</taxon>
        <taxon>Chitinophagales</taxon>
        <taxon>Chitinophagaceae</taxon>
        <taxon>Chitinophaga</taxon>
    </lineage>
</organism>
<gene>
    <name evidence="7" type="ORF">LX64_02223</name>
</gene>
<name>A0A327QKL0_9BACT</name>
<comment type="similarity">
    <text evidence="2">Belongs to the glycosyltransferase 2 family.</text>
</comment>
<feature type="domain" description="Glycosyltransferase 2-like" evidence="6">
    <location>
        <begin position="3"/>
        <end position="140"/>
    </location>
</feature>
<evidence type="ECO:0000256" key="5">
    <source>
        <dbReference type="ARBA" id="ARBA00022842"/>
    </source>
</evidence>
<reference evidence="7 8" key="1">
    <citation type="submission" date="2018-06" db="EMBL/GenBank/DDBJ databases">
        <title>Genomic Encyclopedia of Archaeal and Bacterial Type Strains, Phase II (KMG-II): from individual species to whole genera.</title>
        <authorList>
            <person name="Goeker M."/>
        </authorList>
    </citation>
    <scope>NUCLEOTIDE SEQUENCE [LARGE SCALE GENOMIC DNA]</scope>
    <source>
        <strain evidence="7 8">DSM 23857</strain>
    </source>
</reference>
<dbReference type="NCBIfam" id="TIGR01488">
    <property type="entry name" value="HAD-SF-IB"/>
    <property type="match status" value="1"/>
</dbReference>
<dbReference type="InterPro" id="IPR001173">
    <property type="entry name" value="Glyco_trans_2-like"/>
</dbReference>